<evidence type="ECO:0000256" key="6">
    <source>
        <dbReference type="SAM" id="SignalP"/>
    </source>
</evidence>
<dbReference type="CDD" id="cd02885">
    <property type="entry name" value="NUDIX_IPP_Isomerase"/>
    <property type="match status" value="1"/>
</dbReference>
<dbReference type="NCBIfam" id="TIGR02150">
    <property type="entry name" value="IPP_isom_1"/>
    <property type="match status" value="1"/>
</dbReference>
<dbReference type="EC" id="5.3.3.2" evidence="3"/>
<comment type="similarity">
    <text evidence="2">Belongs to the IPP isomerase type 1 family.</text>
</comment>
<dbReference type="AlphaFoldDB" id="A0A7S0EAS3"/>
<accession>A0A7S0EAS3</accession>
<dbReference type="GO" id="GO:0004452">
    <property type="term" value="F:isopentenyl-diphosphate delta-isomerase activity"/>
    <property type="evidence" value="ECO:0007669"/>
    <property type="project" value="UniProtKB-EC"/>
</dbReference>
<keyword evidence="5" id="KW-0413">Isomerase</keyword>
<evidence type="ECO:0000256" key="3">
    <source>
        <dbReference type="ARBA" id="ARBA00012057"/>
    </source>
</evidence>
<evidence type="ECO:0000259" key="7">
    <source>
        <dbReference type="PROSITE" id="PS51462"/>
    </source>
</evidence>
<reference evidence="8" key="1">
    <citation type="submission" date="2021-01" db="EMBL/GenBank/DDBJ databases">
        <authorList>
            <person name="Corre E."/>
            <person name="Pelletier E."/>
            <person name="Niang G."/>
            <person name="Scheremetjew M."/>
            <person name="Finn R."/>
            <person name="Kale V."/>
            <person name="Holt S."/>
            <person name="Cochrane G."/>
            <person name="Meng A."/>
            <person name="Brown T."/>
            <person name="Cohen L."/>
        </authorList>
    </citation>
    <scope>NUCLEOTIDE SEQUENCE</scope>
    <source>
        <strain evidence="8">CCMP1374</strain>
    </source>
</reference>
<dbReference type="InterPro" id="IPR000086">
    <property type="entry name" value="NUDIX_hydrolase_dom"/>
</dbReference>
<organism evidence="8">
    <name type="scientific">Phaeocystis antarctica</name>
    <dbReference type="NCBI Taxonomy" id="33657"/>
    <lineage>
        <taxon>Eukaryota</taxon>
        <taxon>Haptista</taxon>
        <taxon>Haptophyta</taxon>
        <taxon>Prymnesiophyceae</taxon>
        <taxon>Phaeocystales</taxon>
        <taxon>Phaeocystaceae</taxon>
        <taxon>Phaeocystis</taxon>
    </lineage>
</organism>
<dbReference type="SUPFAM" id="SSF55811">
    <property type="entry name" value="Nudix"/>
    <property type="match status" value="1"/>
</dbReference>
<protein>
    <recommendedName>
        <fullName evidence="3">isopentenyl-diphosphate Delta-isomerase</fullName>
        <ecNumber evidence="3">5.3.3.2</ecNumber>
    </recommendedName>
</protein>
<comment type="pathway">
    <text evidence="1">Isoprenoid biosynthesis; dimethylallyl diphosphate biosynthesis; dimethylallyl diphosphate from isopentenyl diphosphate: step 1/1.</text>
</comment>
<dbReference type="UniPathway" id="UPA00059">
    <property type="reaction ID" value="UER00104"/>
</dbReference>
<gene>
    <name evidence="8" type="ORF">PANT1444_LOCUS5517</name>
</gene>
<dbReference type="PROSITE" id="PS51462">
    <property type="entry name" value="NUDIX"/>
    <property type="match status" value="1"/>
</dbReference>
<feature type="signal peptide" evidence="6">
    <location>
        <begin position="1"/>
        <end position="19"/>
    </location>
</feature>
<dbReference type="InterPro" id="IPR015797">
    <property type="entry name" value="NUDIX_hydrolase-like_dom_sf"/>
</dbReference>
<keyword evidence="6" id="KW-0732">Signal</keyword>
<feature type="domain" description="Nudix hydrolase" evidence="7">
    <location>
        <begin position="98"/>
        <end position="262"/>
    </location>
</feature>
<name>A0A7S0EAS3_9EUKA</name>
<dbReference type="InterPro" id="IPR011876">
    <property type="entry name" value="IsopentenylPP_isomerase_typ1"/>
</dbReference>
<proteinExistence type="inferred from homology"/>
<dbReference type="Gene3D" id="3.90.79.10">
    <property type="entry name" value="Nucleoside Triphosphate Pyrophosphohydrolase"/>
    <property type="match status" value="1"/>
</dbReference>
<dbReference type="GO" id="GO:0005737">
    <property type="term" value="C:cytoplasm"/>
    <property type="evidence" value="ECO:0007669"/>
    <property type="project" value="TreeGrafter"/>
</dbReference>
<dbReference type="GO" id="GO:0050992">
    <property type="term" value="P:dimethylallyl diphosphate biosynthetic process"/>
    <property type="evidence" value="ECO:0007669"/>
    <property type="project" value="UniProtKB-UniPathway"/>
</dbReference>
<dbReference type="EMBL" id="HBEP01009783">
    <property type="protein sequence ID" value="CAD8478089.1"/>
    <property type="molecule type" value="Transcribed_RNA"/>
</dbReference>
<dbReference type="Pfam" id="PF00293">
    <property type="entry name" value="NUDIX"/>
    <property type="match status" value="1"/>
</dbReference>
<evidence type="ECO:0000256" key="2">
    <source>
        <dbReference type="ARBA" id="ARBA00007579"/>
    </source>
</evidence>
<dbReference type="GO" id="GO:0009240">
    <property type="term" value="P:isopentenyl diphosphate biosynthetic process"/>
    <property type="evidence" value="ECO:0007669"/>
    <property type="project" value="TreeGrafter"/>
</dbReference>
<dbReference type="PANTHER" id="PTHR10885">
    <property type="entry name" value="ISOPENTENYL-DIPHOSPHATE DELTA-ISOMERASE"/>
    <property type="match status" value="1"/>
</dbReference>
<evidence type="ECO:0000256" key="5">
    <source>
        <dbReference type="ARBA" id="ARBA00023235"/>
    </source>
</evidence>
<feature type="chain" id="PRO_5030700104" description="isopentenyl-diphosphate Delta-isomerase" evidence="6">
    <location>
        <begin position="20"/>
        <end position="330"/>
    </location>
</feature>
<evidence type="ECO:0000313" key="8">
    <source>
        <dbReference type="EMBL" id="CAD8478089.1"/>
    </source>
</evidence>
<evidence type="ECO:0000256" key="4">
    <source>
        <dbReference type="ARBA" id="ARBA00023229"/>
    </source>
</evidence>
<keyword evidence="4" id="KW-0414">Isoprene biosynthesis</keyword>
<evidence type="ECO:0000256" key="1">
    <source>
        <dbReference type="ARBA" id="ARBA00004826"/>
    </source>
</evidence>
<dbReference type="PANTHER" id="PTHR10885:SF0">
    <property type="entry name" value="ISOPENTENYL-DIPHOSPHATE DELTA-ISOMERASE"/>
    <property type="match status" value="1"/>
</dbReference>
<sequence>MFNTRRLSGLLLGVASSRCSSLLAQAPVLRRPVNLTKRALPLLRGGHTGVDEHYGEGLSQEDMMNKDMLILVDGQDRVSGAMSKREAHVFSAETPRGWLHRAFSVFIFDAQGRMLITKRAESKITFPGVWTNACCSHPLHGRVPEEVDYAAEAGSGADLSMPGAKHAARRKLLHELGIEPAQLPHDDFRFLTRFHYWASDTLTYGEAPPWGEHEVDYILFVRGEVDLTPNVDEVDECRYVTPDELRAMLHEDGLRWSPWFVGIMERGGFEWWANLDEALARDGRYVDPQITYFDPPKEHMAVYNLPSHGPLTGVRQVTPEAATRDSEASV</sequence>